<evidence type="ECO:0000256" key="2">
    <source>
        <dbReference type="HAMAP-Rule" id="MF_01867"/>
    </source>
</evidence>
<dbReference type="RefSeq" id="WP_090839767.1">
    <property type="nucleotide sequence ID" value="NZ_FNIL01000001.1"/>
</dbReference>
<organism evidence="5 6">
    <name type="scientific">Alkalicoccus daliensis</name>
    <dbReference type="NCBI Taxonomy" id="745820"/>
    <lineage>
        <taxon>Bacteria</taxon>
        <taxon>Bacillati</taxon>
        <taxon>Bacillota</taxon>
        <taxon>Bacilli</taxon>
        <taxon>Bacillales</taxon>
        <taxon>Bacillaceae</taxon>
        <taxon>Alkalicoccus</taxon>
    </lineage>
</organism>
<feature type="domain" description="Bacillithiol biosynthesis BshC C-terminal coiled-coil" evidence="4">
    <location>
        <begin position="378"/>
        <end position="524"/>
    </location>
</feature>
<dbReference type="PIRSF" id="PIRSF012535">
    <property type="entry name" value="UCP012535"/>
    <property type="match status" value="1"/>
</dbReference>
<evidence type="ECO:0000313" key="5">
    <source>
        <dbReference type="EMBL" id="SDN24790.1"/>
    </source>
</evidence>
<dbReference type="Proteomes" id="UP000198778">
    <property type="component" value="Unassembled WGS sequence"/>
</dbReference>
<dbReference type="OrthoDB" id="9765151at2"/>
<dbReference type="Pfam" id="PF24850">
    <property type="entry name" value="CC_BshC"/>
    <property type="match status" value="1"/>
</dbReference>
<dbReference type="Pfam" id="PF10079">
    <property type="entry name" value="Rossmann-like_BshC"/>
    <property type="match status" value="1"/>
</dbReference>
<name>A0A1G9ZU92_9BACI</name>
<feature type="domain" description="Bacillithiol biosynthesis BshC N-terminal Rossmann-like" evidence="3">
    <location>
        <begin position="5"/>
        <end position="375"/>
    </location>
</feature>
<keyword evidence="1 2" id="KW-0436">Ligase</keyword>
<reference evidence="6" key="1">
    <citation type="submission" date="2016-10" db="EMBL/GenBank/DDBJ databases">
        <authorList>
            <person name="Varghese N."/>
            <person name="Submissions S."/>
        </authorList>
    </citation>
    <scope>NUCLEOTIDE SEQUENCE [LARGE SCALE GENOMIC DNA]</scope>
    <source>
        <strain evidence="6">CGMCC 1.10369</strain>
    </source>
</reference>
<comment type="similarity">
    <text evidence="2">Belongs to the BshC family.</text>
</comment>
<dbReference type="AlphaFoldDB" id="A0A1G9ZU92"/>
<gene>
    <name evidence="2" type="primary">bshC</name>
    <name evidence="5" type="ORF">SAMN04488053_101239</name>
</gene>
<dbReference type="InterPro" id="IPR055399">
    <property type="entry name" value="CC_BshC"/>
</dbReference>
<proteinExistence type="inferred from homology"/>
<evidence type="ECO:0000313" key="6">
    <source>
        <dbReference type="Proteomes" id="UP000198778"/>
    </source>
</evidence>
<evidence type="ECO:0000259" key="4">
    <source>
        <dbReference type="Pfam" id="PF24850"/>
    </source>
</evidence>
<accession>A0A1G9ZU92</accession>
<dbReference type="GO" id="GO:0016874">
    <property type="term" value="F:ligase activity"/>
    <property type="evidence" value="ECO:0007669"/>
    <property type="project" value="UniProtKB-UniRule"/>
</dbReference>
<evidence type="ECO:0000259" key="3">
    <source>
        <dbReference type="Pfam" id="PF10079"/>
    </source>
</evidence>
<dbReference type="EC" id="6.-.-.-" evidence="2"/>
<sequence>MQLIKQQLFKNSSFAGKYLQGDKNILRFYDYNLTMEKERAEELSHLNFQREKVADAMKEFHEKFFPCNEAFYQINRLRENNAVTVVGGQQAGLFTGPMYTIHKIISIITEAKRLENILHQPVIPIFWIAGEDHDIDEINHTYVQHSSEIHKVRIPEKNNIKTPASERKIDPEKAIAAVTEGLRHLQETKYTKWLKESLLSDVEENLTYTSWCAKILYRLFKGTGLVIMDAHDPAVRRIESNFFLEMTEKNNSIRKAFTTQSADFNSLGFGEPVEVDEDNAHLFLHDNHQRFLLQSKDGIWKEKTSNRVWQEAEFKEKVASGEYKLSNNVITRPVMQDLLLPVHTFIAGAGELAYWGVLKPVFHLFGHKMPIVRPRHSVTLLSRKSEKTLKQYDLSVEDVLNGEARKKREQTIAKVKSQNNNSIFYQIQKDIIERFEEIPAAQADSNSYLQLHEHYKKKLTVMLEDYEQSIDKKIKELEGVHLNRLSSLEAEIFPNAQKQERQISILSYLNTGGPDTVSRLLNKVAEEESGTPAHFVSYL</sequence>
<dbReference type="HAMAP" id="MF_01867">
    <property type="entry name" value="BshC"/>
    <property type="match status" value="1"/>
</dbReference>
<comment type="function">
    <text evidence="2">Involved in bacillithiol (BSH) biosynthesis. May catalyze the last step of the pathway, the addition of cysteine to glucosamine malate (GlcN-Mal) to generate BSH.</text>
</comment>
<dbReference type="EMBL" id="FNIL01000001">
    <property type="protein sequence ID" value="SDN24790.1"/>
    <property type="molecule type" value="Genomic_DNA"/>
</dbReference>
<keyword evidence="6" id="KW-1185">Reference proteome</keyword>
<dbReference type="STRING" id="745820.SAMN04488053_101239"/>
<protein>
    <recommendedName>
        <fullName evidence="2">Putative cysteine ligase BshC</fullName>
        <ecNumber evidence="2">6.-.-.-</ecNumber>
    </recommendedName>
</protein>
<evidence type="ECO:0000256" key="1">
    <source>
        <dbReference type="ARBA" id="ARBA00022598"/>
    </source>
</evidence>
<dbReference type="NCBIfam" id="TIGR03998">
    <property type="entry name" value="thiol_BshC"/>
    <property type="match status" value="1"/>
</dbReference>
<dbReference type="InterPro" id="IPR055398">
    <property type="entry name" value="Rossmann-like_BshC"/>
</dbReference>
<dbReference type="InterPro" id="IPR011199">
    <property type="entry name" value="Bacillithiol_biosynth_BshC"/>
</dbReference>